<evidence type="ECO:0000313" key="2">
    <source>
        <dbReference type="EMBL" id="KHJ96167.1"/>
    </source>
</evidence>
<reference evidence="2 3" key="1">
    <citation type="submission" date="2014-03" db="EMBL/GenBank/DDBJ databases">
        <title>Draft genome of the hookworm Oesophagostomum dentatum.</title>
        <authorList>
            <person name="Mitreva M."/>
        </authorList>
    </citation>
    <scope>NUCLEOTIDE SEQUENCE [LARGE SCALE GENOMIC DNA]</scope>
    <source>
        <strain evidence="2 3">OD-Hann</strain>
    </source>
</reference>
<protein>
    <submittedName>
        <fullName evidence="2">Uncharacterized protein</fullName>
    </submittedName>
</protein>
<organism evidence="2 3">
    <name type="scientific">Oesophagostomum dentatum</name>
    <name type="common">Nodular worm</name>
    <dbReference type="NCBI Taxonomy" id="61180"/>
    <lineage>
        <taxon>Eukaryota</taxon>
        <taxon>Metazoa</taxon>
        <taxon>Ecdysozoa</taxon>
        <taxon>Nematoda</taxon>
        <taxon>Chromadorea</taxon>
        <taxon>Rhabditida</taxon>
        <taxon>Rhabditina</taxon>
        <taxon>Rhabditomorpha</taxon>
        <taxon>Strongyloidea</taxon>
        <taxon>Strongylidae</taxon>
        <taxon>Oesophagostomum</taxon>
    </lineage>
</organism>
<dbReference type="AlphaFoldDB" id="A0A0B1TK53"/>
<sequence length="63" mass="7141">MGQERTDSGRTGTMGSFVYVIASILMVVLWSAYLCFDGRRSPPQKDMHVIRMLAQRTLLRPVP</sequence>
<proteinExistence type="predicted"/>
<keyword evidence="1" id="KW-0812">Transmembrane</keyword>
<dbReference type="Proteomes" id="UP000053660">
    <property type="component" value="Unassembled WGS sequence"/>
</dbReference>
<dbReference type="OrthoDB" id="5862205at2759"/>
<keyword evidence="3" id="KW-1185">Reference proteome</keyword>
<keyword evidence="1" id="KW-1133">Transmembrane helix</keyword>
<feature type="transmembrane region" description="Helical" evidence="1">
    <location>
        <begin position="16"/>
        <end position="36"/>
    </location>
</feature>
<dbReference type="EMBL" id="KN549745">
    <property type="protein sequence ID" value="KHJ96167.1"/>
    <property type="molecule type" value="Genomic_DNA"/>
</dbReference>
<evidence type="ECO:0000256" key="1">
    <source>
        <dbReference type="SAM" id="Phobius"/>
    </source>
</evidence>
<gene>
    <name evidence="2" type="ORF">OESDEN_03873</name>
</gene>
<evidence type="ECO:0000313" key="3">
    <source>
        <dbReference type="Proteomes" id="UP000053660"/>
    </source>
</evidence>
<accession>A0A0B1TK53</accession>
<keyword evidence="1" id="KW-0472">Membrane</keyword>
<name>A0A0B1TK53_OESDE</name>